<keyword evidence="7 9" id="KW-0663">Pyridoxal phosphate</keyword>
<dbReference type="PANTHER" id="PTHR13693">
    <property type="entry name" value="CLASS II AMINOTRANSFERASE/8-AMINO-7-OXONONANOATE SYNTHASE"/>
    <property type="match status" value="1"/>
</dbReference>
<evidence type="ECO:0000256" key="7">
    <source>
        <dbReference type="ARBA" id="ARBA00022898"/>
    </source>
</evidence>
<name>A0A9X3EBB7_9GAMM</name>
<evidence type="ECO:0000256" key="8">
    <source>
        <dbReference type="ARBA" id="ARBA00047715"/>
    </source>
</evidence>
<feature type="binding site" evidence="9">
    <location>
        <begin position="106"/>
        <end position="107"/>
    </location>
    <ligand>
        <name>pyridoxal 5'-phosphate</name>
        <dbReference type="ChEBI" id="CHEBI:597326"/>
    </ligand>
</feature>
<feature type="binding site" evidence="9">
    <location>
        <position position="131"/>
    </location>
    <ligand>
        <name>substrate</name>
    </ligand>
</feature>
<dbReference type="EC" id="2.3.1.47" evidence="9"/>
<keyword evidence="5 9" id="KW-0808">Transferase</keyword>
<dbReference type="Pfam" id="PF00155">
    <property type="entry name" value="Aminotran_1_2"/>
    <property type="match status" value="1"/>
</dbReference>
<gene>
    <name evidence="9 12" type="primary">bioF</name>
    <name evidence="12" type="ORF">OUO13_00630</name>
</gene>
<evidence type="ECO:0000313" key="13">
    <source>
        <dbReference type="Proteomes" id="UP001150830"/>
    </source>
</evidence>
<dbReference type="PROSITE" id="PS00599">
    <property type="entry name" value="AA_TRANSFER_CLASS_2"/>
    <property type="match status" value="1"/>
</dbReference>
<dbReference type="Gene3D" id="3.40.640.10">
    <property type="entry name" value="Type I PLP-dependent aspartate aminotransferase-like (Major domain)"/>
    <property type="match status" value="1"/>
</dbReference>
<feature type="binding site" evidence="9">
    <location>
        <position position="185"/>
    </location>
    <ligand>
        <name>pyridoxal 5'-phosphate</name>
        <dbReference type="ChEBI" id="CHEBI:597326"/>
    </ligand>
</feature>
<dbReference type="HAMAP" id="MF_01693">
    <property type="entry name" value="BioF_aminotrans_2"/>
    <property type="match status" value="1"/>
</dbReference>
<organism evidence="12 13">
    <name type="scientific">Parathalassolituus penaei</name>
    <dbReference type="NCBI Taxonomy" id="2997323"/>
    <lineage>
        <taxon>Bacteria</taxon>
        <taxon>Pseudomonadati</taxon>
        <taxon>Pseudomonadota</taxon>
        <taxon>Gammaproteobacteria</taxon>
        <taxon>Oceanospirillales</taxon>
        <taxon>Oceanospirillaceae</taxon>
        <taxon>Parathalassolituus</taxon>
    </lineage>
</organism>
<feature type="binding site" evidence="9">
    <location>
        <position position="213"/>
    </location>
    <ligand>
        <name>pyridoxal 5'-phosphate</name>
        <dbReference type="ChEBI" id="CHEBI:597326"/>
    </ligand>
</feature>
<dbReference type="GO" id="GO:0009102">
    <property type="term" value="P:biotin biosynthetic process"/>
    <property type="evidence" value="ECO:0007669"/>
    <property type="project" value="UniProtKB-UniRule"/>
</dbReference>
<dbReference type="GO" id="GO:0030170">
    <property type="term" value="F:pyridoxal phosphate binding"/>
    <property type="evidence" value="ECO:0007669"/>
    <property type="project" value="UniProtKB-UniRule"/>
</dbReference>
<feature type="binding site" evidence="9">
    <location>
        <position position="242"/>
    </location>
    <ligand>
        <name>pyridoxal 5'-phosphate</name>
        <dbReference type="ChEBI" id="CHEBI:597326"/>
    </ligand>
</feature>
<evidence type="ECO:0000256" key="5">
    <source>
        <dbReference type="ARBA" id="ARBA00022679"/>
    </source>
</evidence>
<comment type="pathway">
    <text evidence="2 9">Cofactor biosynthesis; biotin biosynthesis.</text>
</comment>
<dbReference type="InterPro" id="IPR015422">
    <property type="entry name" value="PyrdxlP-dep_Trfase_small"/>
</dbReference>
<dbReference type="PANTHER" id="PTHR13693:SF100">
    <property type="entry name" value="8-AMINO-7-OXONONANOATE SYNTHASE"/>
    <property type="match status" value="1"/>
</dbReference>
<dbReference type="Gene3D" id="3.90.1150.10">
    <property type="entry name" value="Aspartate Aminotransferase, domain 1"/>
    <property type="match status" value="1"/>
</dbReference>
<evidence type="ECO:0000313" key="12">
    <source>
        <dbReference type="EMBL" id="MCY0963694.1"/>
    </source>
</evidence>
<dbReference type="InterPro" id="IPR015424">
    <property type="entry name" value="PyrdxlP-dep_Trfase"/>
</dbReference>
<comment type="function">
    <text evidence="9">Catalyzes the decarboxylative condensation of pimeloyl-[acyl-carrier protein] and L-alanine to produce 8-amino-7-oxononanoate (AON), [acyl-carrier protein], and carbon dioxide.</text>
</comment>
<keyword evidence="12" id="KW-0012">Acyltransferase</keyword>
<dbReference type="InterPro" id="IPR001917">
    <property type="entry name" value="Aminotrans_II_pyridoxalP_BS"/>
</dbReference>
<evidence type="ECO:0000256" key="3">
    <source>
        <dbReference type="ARBA" id="ARBA00010008"/>
    </source>
</evidence>
<dbReference type="SUPFAM" id="SSF53383">
    <property type="entry name" value="PLP-dependent transferases"/>
    <property type="match status" value="1"/>
</dbReference>
<dbReference type="Proteomes" id="UP001150830">
    <property type="component" value="Unassembled WGS sequence"/>
</dbReference>
<feature type="binding site" evidence="9">
    <location>
        <position position="358"/>
    </location>
    <ligand>
        <name>substrate</name>
    </ligand>
</feature>
<sequence length="398" mass="43577">MSWNQRIASALQQRHAAHQWRQPVTLDSAQGTEVEVNGQRLINFCSNDYLGLANTGGDDLAAAAQRWGLGSGASHLVCGHSRAHQQLEEALAHHTGYPRALLFSTGYMANMGVINAFAQRGDLVLQDRLNHASLLDGAQLSRADFQRYHHLDYTHLQQRLQNFRESQANSSRQGLAMVVTDSIFSMDGDLADVAALSRICQQQDALLMVDDAHGLGVIGTNGGGVREHFGLSPAELPLYVGTLGKALGGFGAFVGADSDTIDYLIQFARPYIYTTALPPAVAEAMLGNLRRMKDNQLRQVLDGHIQHFRARALEAGLNLMDSVSPIQPLLVGAEDRTLELSQKLRQRGFWVTAIRPPTVPEGSSRLRITLTAAHHRDQIDALLDALIELCTDPQEPRS</sequence>
<dbReference type="CDD" id="cd06454">
    <property type="entry name" value="KBL_like"/>
    <property type="match status" value="1"/>
</dbReference>
<dbReference type="NCBIfam" id="TIGR00858">
    <property type="entry name" value="bioF"/>
    <property type="match status" value="1"/>
</dbReference>
<comment type="catalytic activity">
    <reaction evidence="8 9">
        <text>6-carboxyhexanoyl-[ACP] + L-alanine + H(+) = (8S)-8-amino-7-oxononanoate + holo-[ACP] + CO2</text>
        <dbReference type="Rhea" id="RHEA:42288"/>
        <dbReference type="Rhea" id="RHEA-COMP:9685"/>
        <dbReference type="Rhea" id="RHEA-COMP:9955"/>
        <dbReference type="ChEBI" id="CHEBI:15378"/>
        <dbReference type="ChEBI" id="CHEBI:16526"/>
        <dbReference type="ChEBI" id="CHEBI:57972"/>
        <dbReference type="ChEBI" id="CHEBI:64479"/>
        <dbReference type="ChEBI" id="CHEBI:78846"/>
        <dbReference type="ChEBI" id="CHEBI:149468"/>
        <dbReference type="EC" id="2.3.1.47"/>
    </reaction>
</comment>
<evidence type="ECO:0000256" key="2">
    <source>
        <dbReference type="ARBA" id="ARBA00004746"/>
    </source>
</evidence>
<dbReference type="InterPro" id="IPR015421">
    <property type="entry name" value="PyrdxlP-dep_Trfase_major"/>
</dbReference>
<proteinExistence type="inferred from homology"/>
<dbReference type="InterPro" id="IPR022834">
    <property type="entry name" value="AONS_Proteobacteria"/>
</dbReference>
<dbReference type="AlphaFoldDB" id="A0A9X3EBB7"/>
<comment type="cofactor">
    <cofactor evidence="1 9 10">
        <name>pyridoxal 5'-phosphate</name>
        <dbReference type="ChEBI" id="CHEBI:597326"/>
    </cofactor>
</comment>
<comment type="subunit">
    <text evidence="4 9">Homodimer.</text>
</comment>
<dbReference type="InterPro" id="IPR004839">
    <property type="entry name" value="Aminotransferase_I/II_large"/>
</dbReference>
<dbReference type="RefSeq" id="WP_283171910.1">
    <property type="nucleotide sequence ID" value="NZ_JAPNOA010000003.1"/>
</dbReference>
<feature type="modified residue" description="N6-(pyridoxal phosphate)lysine" evidence="9 10">
    <location>
        <position position="245"/>
    </location>
</feature>
<keyword evidence="6 9" id="KW-0093">Biotin biosynthesis</keyword>
<dbReference type="InterPro" id="IPR050087">
    <property type="entry name" value="AON_synthase_class-II"/>
</dbReference>
<accession>A0A9X3EBB7</accession>
<evidence type="ECO:0000256" key="6">
    <source>
        <dbReference type="ARBA" id="ARBA00022756"/>
    </source>
</evidence>
<comment type="similarity">
    <text evidence="3 9">Belongs to the class-II pyridoxal-phosphate-dependent aminotransferase family. BioF subfamily.</text>
</comment>
<evidence type="ECO:0000256" key="10">
    <source>
        <dbReference type="PIRSR" id="PIRSR604723-51"/>
    </source>
</evidence>
<evidence type="ECO:0000256" key="4">
    <source>
        <dbReference type="ARBA" id="ARBA00011738"/>
    </source>
</evidence>
<dbReference type="EMBL" id="JAPNOA010000003">
    <property type="protein sequence ID" value="MCY0963694.1"/>
    <property type="molecule type" value="Genomic_DNA"/>
</dbReference>
<evidence type="ECO:0000259" key="11">
    <source>
        <dbReference type="Pfam" id="PF00155"/>
    </source>
</evidence>
<feature type="domain" description="Aminotransferase class I/classII large" evidence="11">
    <location>
        <begin position="41"/>
        <end position="386"/>
    </location>
</feature>
<dbReference type="GO" id="GO:0008710">
    <property type="term" value="F:8-amino-7-oxononanoate synthase activity"/>
    <property type="evidence" value="ECO:0007669"/>
    <property type="project" value="UniProtKB-UniRule"/>
</dbReference>
<evidence type="ECO:0000256" key="9">
    <source>
        <dbReference type="HAMAP-Rule" id="MF_01693"/>
    </source>
</evidence>
<dbReference type="InterPro" id="IPR004723">
    <property type="entry name" value="AONS_Archaea/Proteobacteria"/>
</dbReference>
<comment type="caution">
    <text evidence="12">The sequence shown here is derived from an EMBL/GenBank/DDBJ whole genome shotgun (WGS) entry which is preliminary data.</text>
</comment>
<keyword evidence="13" id="KW-1185">Reference proteome</keyword>
<reference evidence="12" key="1">
    <citation type="submission" date="2022-11" db="EMBL/GenBank/DDBJ databases">
        <title>Parathalassolutuus dongxingensis gen. nov., sp. nov., a novel member of family Oceanospirillaceae isolated from a coastal shrimp pond in Guangxi, China.</title>
        <authorList>
            <person name="Chen H."/>
        </authorList>
    </citation>
    <scope>NUCLEOTIDE SEQUENCE</scope>
    <source>
        <strain evidence="12">G-43</strain>
    </source>
</reference>
<feature type="binding site" evidence="9">
    <location>
        <position position="21"/>
    </location>
    <ligand>
        <name>substrate</name>
    </ligand>
</feature>
<evidence type="ECO:0000256" key="1">
    <source>
        <dbReference type="ARBA" id="ARBA00001933"/>
    </source>
</evidence>
<protein>
    <recommendedName>
        <fullName evidence="9">8-amino-7-oxononanoate synthase</fullName>
        <shortName evidence="9">AONS</shortName>
        <ecNumber evidence="9">2.3.1.47</ecNumber>
    </recommendedName>
    <alternativeName>
        <fullName evidence="9">7-keto-8-amino-pelargonic acid synthase</fullName>
        <shortName evidence="9">7-KAP synthase</shortName>
        <shortName evidence="9">KAPA synthase</shortName>
    </alternativeName>
    <alternativeName>
        <fullName evidence="9">8-amino-7-ketopelargonate synthase</fullName>
    </alternativeName>
</protein>